<dbReference type="Pfam" id="PF00535">
    <property type="entry name" value="Glycos_transf_2"/>
    <property type="match status" value="1"/>
</dbReference>
<gene>
    <name evidence="2" type="ORF">A6122_1934</name>
</gene>
<feature type="domain" description="Glycosyltransferase 2-like" evidence="1">
    <location>
        <begin position="33"/>
        <end position="218"/>
    </location>
</feature>
<dbReference type="SUPFAM" id="SSF53448">
    <property type="entry name" value="Nucleotide-diphospho-sugar transferases"/>
    <property type="match status" value="1"/>
</dbReference>
<dbReference type="EMBL" id="CP015515">
    <property type="protein sequence ID" value="AND17060.1"/>
    <property type="molecule type" value="Genomic_DNA"/>
</dbReference>
<sequence>MLASSSSSHGAPLPSTPHFPEAPIARSALPIAVVVVTHFSGEVLRACLESVPEATEHDVRVVVVDNLTTDDSVRSVVERLPGVEFHETGQNLGYGRAVNYAVDRLGPEVEWILVTNPDTVFLPGSIDALYDAAMAEPRIGSIGPRILDSDGTIYPSARALPSLGTGVGHALFAHVWPGNPWSATYRRSRAVGTLQHGRMEAGWLSGACVMVRRTAFEEIGGFDERYFMYFEDVQLGDSLGQRGWINVYLADAVVSHLGGHSTRLASARMLAVHHRSAYLYLAQKYGAWYQAPVRAAVRVGLGARVALMRLRSRN</sequence>
<keyword evidence="3" id="KW-1185">Reference proteome</keyword>
<dbReference type="InterPro" id="IPR001173">
    <property type="entry name" value="Glyco_trans_2-like"/>
</dbReference>
<reference evidence="2 3" key="1">
    <citation type="submission" date="2016-05" db="EMBL/GenBank/DDBJ databases">
        <title>Complete genome sequence of Rathayibacter tritici NCPPB 1953.</title>
        <authorList>
            <person name="Park J."/>
            <person name="Lee H.-H."/>
            <person name="Lee S.-W."/>
            <person name="Seo Y.-S."/>
        </authorList>
    </citation>
    <scope>NUCLEOTIDE SEQUENCE [LARGE SCALE GENOMIC DNA]</scope>
    <source>
        <strain evidence="2 3">NCPPB 1953</strain>
    </source>
</reference>
<proteinExistence type="predicted"/>
<dbReference type="InterPro" id="IPR029044">
    <property type="entry name" value="Nucleotide-diphossugar_trans"/>
</dbReference>
<dbReference type="CDD" id="cd04186">
    <property type="entry name" value="GT_2_like_c"/>
    <property type="match status" value="1"/>
</dbReference>
<dbReference type="PATRIC" id="fig|33888.3.peg.2141"/>
<organism evidence="2 3">
    <name type="scientific">Rathayibacter tritici</name>
    <dbReference type="NCBI Taxonomy" id="33888"/>
    <lineage>
        <taxon>Bacteria</taxon>
        <taxon>Bacillati</taxon>
        <taxon>Actinomycetota</taxon>
        <taxon>Actinomycetes</taxon>
        <taxon>Micrococcales</taxon>
        <taxon>Microbacteriaceae</taxon>
        <taxon>Rathayibacter</taxon>
    </lineage>
</organism>
<evidence type="ECO:0000313" key="3">
    <source>
        <dbReference type="Proteomes" id="UP000077071"/>
    </source>
</evidence>
<accession>A0A160KTE2</accession>
<dbReference type="KEGG" id="rtn:A6122_1934"/>
<protein>
    <recommendedName>
        <fullName evidence="1">Glycosyltransferase 2-like domain-containing protein</fullName>
    </recommendedName>
</protein>
<dbReference type="AlphaFoldDB" id="A0A160KTE2"/>
<dbReference type="STRING" id="33888.A6122_1934"/>
<dbReference type="Proteomes" id="UP000077071">
    <property type="component" value="Chromosome"/>
</dbReference>
<dbReference type="Gene3D" id="3.90.550.10">
    <property type="entry name" value="Spore Coat Polysaccharide Biosynthesis Protein SpsA, Chain A"/>
    <property type="match status" value="1"/>
</dbReference>
<evidence type="ECO:0000313" key="2">
    <source>
        <dbReference type="EMBL" id="AND17060.1"/>
    </source>
</evidence>
<evidence type="ECO:0000259" key="1">
    <source>
        <dbReference type="Pfam" id="PF00535"/>
    </source>
</evidence>
<dbReference type="OrthoDB" id="9771846at2"/>
<dbReference type="PANTHER" id="PTHR43179">
    <property type="entry name" value="RHAMNOSYLTRANSFERASE WBBL"/>
    <property type="match status" value="1"/>
</dbReference>
<dbReference type="PANTHER" id="PTHR43179:SF7">
    <property type="entry name" value="RHAMNOSYLTRANSFERASE WBBL"/>
    <property type="match status" value="1"/>
</dbReference>
<name>A0A160KTE2_9MICO</name>